<dbReference type="RefSeq" id="WP_089764909.1">
    <property type="nucleotide sequence ID" value="NZ_BKAT01000051.1"/>
</dbReference>
<gene>
    <name evidence="2" type="ORF">SAMN05660909_04794</name>
</gene>
<protein>
    <recommendedName>
        <fullName evidence="1">DUF5689 domain-containing protein</fullName>
    </recommendedName>
</protein>
<accession>A0A1H4G1A9</accession>
<reference evidence="3" key="1">
    <citation type="submission" date="2016-10" db="EMBL/GenBank/DDBJ databases">
        <authorList>
            <person name="Varghese N."/>
            <person name="Submissions S."/>
        </authorList>
    </citation>
    <scope>NUCLEOTIDE SEQUENCE [LARGE SCALE GENOMIC DNA]</scope>
    <source>
        <strain evidence="3">DSM 23920</strain>
    </source>
</reference>
<dbReference type="Pfam" id="PF18942">
    <property type="entry name" value="DUF5689"/>
    <property type="match status" value="1"/>
</dbReference>
<organism evidence="2 3">
    <name type="scientific">Chitinophaga terrae</name>
    <name type="common">ex Kim and Jung 2007</name>
    <dbReference type="NCBI Taxonomy" id="408074"/>
    <lineage>
        <taxon>Bacteria</taxon>
        <taxon>Pseudomonadati</taxon>
        <taxon>Bacteroidota</taxon>
        <taxon>Chitinophagia</taxon>
        <taxon>Chitinophagales</taxon>
        <taxon>Chitinophagaceae</taxon>
        <taxon>Chitinophaga</taxon>
    </lineage>
</organism>
<dbReference type="Proteomes" id="UP000199656">
    <property type="component" value="Unassembled WGS sequence"/>
</dbReference>
<dbReference type="AlphaFoldDB" id="A0A1H4G1A9"/>
<name>A0A1H4G1A9_9BACT</name>
<dbReference type="EMBL" id="FNRL01000030">
    <property type="protein sequence ID" value="SEB02522.1"/>
    <property type="molecule type" value="Genomic_DNA"/>
</dbReference>
<keyword evidence="3" id="KW-1185">Reference proteome</keyword>
<evidence type="ECO:0000313" key="3">
    <source>
        <dbReference type="Proteomes" id="UP000199656"/>
    </source>
</evidence>
<dbReference type="PROSITE" id="PS51257">
    <property type="entry name" value="PROKAR_LIPOPROTEIN"/>
    <property type="match status" value="1"/>
</dbReference>
<dbReference type="OrthoDB" id="1111074at2"/>
<evidence type="ECO:0000259" key="1">
    <source>
        <dbReference type="Pfam" id="PF18942"/>
    </source>
</evidence>
<evidence type="ECO:0000313" key="2">
    <source>
        <dbReference type="EMBL" id="SEB02522.1"/>
    </source>
</evidence>
<sequence length="226" mass="24633">MLRNIYILICLFILVASCKKDTYTADPYSLWEVRYQYKGADAQLPPSLIWGVVTNDHSNGNTPSNYVTVQFADRAIVLLVDDAKSFQLGDSIKVNVTGHTITRDNGTLAIKDVKADSIQVLAKNKGAKANTNALPVLKNNGTDFDCSLVTIKGNVKVKPGDNAAYRGDHYLVSGSDTIILHTEPNASFANNLLPASGTFTGNFYLRTNGAGQLAPQLWIRKLNDVK</sequence>
<feature type="domain" description="DUF5689" evidence="1">
    <location>
        <begin position="32"/>
        <end position="225"/>
    </location>
</feature>
<proteinExistence type="predicted"/>
<dbReference type="InterPro" id="IPR043744">
    <property type="entry name" value="DUF5689"/>
</dbReference>
<dbReference type="STRING" id="408074.SAMN05660909_04794"/>